<dbReference type="SUPFAM" id="SSF55136">
    <property type="entry name" value="Probable bacterial effector-binding domain"/>
    <property type="match status" value="1"/>
</dbReference>
<evidence type="ECO:0000313" key="3">
    <source>
        <dbReference type="Proteomes" id="UP000190285"/>
    </source>
</evidence>
<dbReference type="Proteomes" id="UP000190285">
    <property type="component" value="Unassembled WGS sequence"/>
</dbReference>
<keyword evidence="1" id="KW-0472">Membrane</keyword>
<sequence>MPVVKIILIALLVIIVGIILFLNYVGFFSKIVIEEKKMGPYVLVYEEHKGDYKGTRKIQDNIYDSLLNKYGIETFKGFGVYYDDPKKVSKEELRSIAGCILEESDYNSIKKLKESNFKVTEIPKQNSIAVEFPFKNAFSVFIGIMKVYPEINKFVEKNGLNQKEIMEVYDVPAKKIIYIMNNSKI</sequence>
<dbReference type="AlphaFoldDB" id="A0A1T5KHJ3"/>
<organism evidence="2 3">
    <name type="scientific">Maledivibacter halophilus</name>
    <dbReference type="NCBI Taxonomy" id="36842"/>
    <lineage>
        <taxon>Bacteria</taxon>
        <taxon>Bacillati</taxon>
        <taxon>Bacillota</taxon>
        <taxon>Clostridia</taxon>
        <taxon>Peptostreptococcales</taxon>
        <taxon>Caminicellaceae</taxon>
        <taxon>Maledivibacter</taxon>
    </lineage>
</organism>
<dbReference type="STRING" id="36842.SAMN02194393_01800"/>
<dbReference type="PANTHER" id="PTHR15949:SF3">
    <property type="entry name" value="TESTIS-EXPRESSED PROTEIN 264"/>
    <property type="match status" value="1"/>
</dbReference>
<keyword evidence="1" id="KW-0812">Transmembrane</keyword>
<dbReference type="EMBL" id="FUZT01000004">
    <property type="protein sequence ID" value="SKC62929.1"/>
    <property type="molecule type" value="Genomic_DNA"/>
</dbReference>
<dbReference type="OrthoDB" id="282744at2"/>
<dbReference type="Gene3D" id="3.20.80.10">
    <property type="entry name" value="Regulatory factor, effector binding domain"/>
    <property type="match status" value="1"/>
</dbReference>
<protein>
    <recommendedName>
        <fullName evidence="4">GyrI-like small molecule binding domain-containing protein</fullName>
    </recommendedName>
</protein>
<gene>
    <name evidence="2" type="ORF">SAMN02194393_01800</name>
</gene>
<evidence type="ECO:0000313" key="2">
    <source>
        <dbReference type="EMBL" id="SKC62929.1"/>
    </source>
</evidence>
<keyword evidence="3" id="KW-1185">Reference proteome</keyword>
<keyword evidence="1" id="KW-1133">Transmembrane helix</keyword>
<dbReference type="PANTHER" id="PTHR15949">
    <property type="entry name" value="TESTIS-EXPRESSED PROTEIN 264"/>
    <property type="match status" value="1"/>
</dbReference>
<dbReference type="InterPro" id="IPR011256">
    <property type="entry name" value="Reg_factor_effector_dom_sf"/>
</dbReference>
<accession>A0A1T5KHJ3</accession>
<evidence type="ECO:0000256" key="1">
    <source>
        <dbReference type="SAM" id="Phobius"/>
    </source>
</evidence>
<reference evidence="2 3" key="1">
    <citation type="submission" date="2017-02" db="EMBL/GenBank/DDBJ databases">
        <authorList>
            <person name="Peterson S.W."/>
        </authorList>
    </citation>
    <scope>NUCLEOTIDE SEQUENCE [LARGE SCALE GENOMIC DNA]</scope>
    <source>
        <strain evidence="2 3">M1</strain>
    </source>
</reference>
<name>A0A1T5KHJ3_9FIRM</name>
<feature type="transmembrane region" description="Helical" evidence="1">
    <location>
        <begin position="6"/>
        <end position="28"/>
    </location>
</feature>
<dbReference type="RefSeq" id="WP_079490997.1">
    <property type="nucleotide sequence ID" value="NZ_FUZT01000004.1"/>
</dbReference>
<evidence type="ECO:0008006" key="4">
    <source>
        <dbReference type="Google" id="ProtNLM"/>
    </source>
</evidence>
<proteinExistence type="predicted"/>